<accession>A0A2P2PLR2</accession>
<organism evidence="1">
    <name type="scientific">Rhizophora mucronata</name>
    <name type="common">Asiatic mangrove</name>
    <dbReference type="NCBI Taxonomy" id="61149"/>
    <lineage>
        <taxon>Eukaryota</taxon>
        <taxon>Viridiplantae</taxon>
        <taxon>Streptophyta</taxon>
        <taxon>Embryophyta</taxon>
        <taxon>Tracheophyta</taxon>
        <taxon>Spermatophyta</taxon>
        <taxon>Magnoliopsida</taxon>
        <taxon>eudicotyledons</taxon>
        <taxon>Gunneridae</taxon>
        <taxon>Pentapetalae</taxon>
        <taxon>rosids</taxon>
        <taxon>fabids</taxon>
        <taxon>Malpighiales</taxon>
        <taxon>Rhizophoraceae</taxon>
        <taxon>Rhizophora</taxon>
    </lineage>
</organism>
<protein>
    <submittedName>
        <fullName evidence="1">Uncharacterized protein</fullName>
    </submittedName>
</protein>
<dbReference type="EMBL" id="GGEC01075194">
    <property type="protein sequence ID" value="MBX55678.1"/>
    <property type="molecule type" value="Transcribed_RNA"/>
</dbReference>
<dbReference type="AlphaFoldDB" id="A0A2P2PLR2"/>
<sequence length="41" mass="4781">MDEDSKNLPFRFSLEFPLEQTLICLSMECKSQPPLQARVHT</sequence>
<proteinExistence type="predicted"/>
<evidence type="ECO:0000313" key="1">
    <source>
        <dbReference type="EMBL" id="MBX55678.1"/>
    </source>
</evidence>
<reference evidence="1" key="1">
    <citation type="submission" date="2018-02" db="EMBL/GenBank/DDBJ databases">
        <title>Rhizophora mucronata_Transcriptome.</title>
        <authorList>
            <person name="Meera S.P."/>
            <person name="Sreeshan A."/>
            <person name="Augustine A."/>
        </authorList>
    </citation>
    <scope>NUCLEOTIDE SEQUENCE</scope>
    <source>
        <tissue evidence="1">Leaf</tissue>
    </source>
</reference>
<name>A0A2P2PLR2_RHIMU</name>